<dbReference type="Pfam" id="PF01872">
    <property type="entry name" value="RibD_C"/>
    <property type="match status" value="1"/>
</dbReference>
<dbReference type="PANTHER" id="PTHR38011:SF11">
    <property type="entry name" value="2,5-DIAMINO-6-RIBOSYLAMINO-4(3H)-PYRIMIDINONE 5'-PHOSPHATE REDUCTASE"/>
    <property type="match status" value="1"/>
</dbReference>
<dbReference type="OrthoDB" id="195113at2"/>
<evidence type="ECO:0000313" key="2">
    <source>
        <dbReference type="EMBL" id="PQJ12188.1"/>
    </source>
</evidence>
<name>A0A2S7SZR7_9BACT</name>
<organism evidence="2 3">
    <name type="scientific">Flavipsychrobacter stenotrophus</name>
    <dbReference type="NCBI Taxonomy" id="2077091"/>
    <lineage>
        <taxon>Bacteria</taxon>
        <taxon>Pseudomonadati</taxon>
        <taxon>Bacteroidota</taxon>
        <taxon>Chitinophagia</taxon>
        <taxon>Chitinophagales</taxon>
        <taxon>Chitinophagaceae</taxon>
        <taxon>Flavipsychrobacter</taxon>
    </lineage>
</organism>
<dbReference type="GO" id="GO:0009231">
    <property type="term" value="P:riboflavin biosynthetic process"/>
    <property type="evidence" value="ECO:0007669"/>
    <property type="project" value="InterPro"/>
</dbReference>
<sequence>MKTRKVILYIAMSLDGYIATNDGDLSWLDAVQVPGEDYGYNAFVSSVDTVIMGRKTYDKVLTFDIPFPHKGHMCYVLSNSKQGTDENVTFYNGDLTALIADLKSKEGEDIFVDGGANIVNELMKHGLIDKFIVSVIPVFLGGGIRLFNDGRPGETLKLGHTSTYPSGLVQMWYDRV</sequence>
<evidence type="ECO:0000313" key="3">
    <source>
        <dbReference type="Proteomes" id="UP000239872"/>
    </source>
</evidence>
<accession>A0A2S7SZR7</accession>
<reference evidence="2 3" key="1">
    <citation type="submission" date="2018-01" db="EMBL/GenBank/DDBJ databases">
        <title>A novel member of the phylum Bacteroidetes isolated from glacier ice.</title>
        <authorList>
            <person name="Liu Q."/>
            <person name="Xin Y.-H."/>
        </authorList>
    </citation>
    <scope>NUCLEOTIDE SEQUENCE [LARGE SCALE GENOMIC DNA]</scope>
    <source>
        <strain evidence="2 3">RB1R16</strain>
    </source>
</reference>
<proteinExistence type="predicted"/>
<dbReference type="EMBL" id="PPSL01000001">
    <property type="protein sequence ID" value="PQJ12188.1"/>
    <property type="molecule type" value="Genomic_DNA"/>
</dbReference>
<dbReference type="RefSeq" id="WP_105037073.1">
    <property type="nucleotide sequence ID" value="NZ_PPSL01000001.1"/>
</dbReference>
<comment type="caution">
    <text evidence="2">The sequence shown here is derived from an EMBL/GenBank/DDBJ whole genome shotgun (WGS) entry which is preliminary data.</text>
</comment>
<dbReference type="SUPFAM" id="SSF53597">
    <property type="entry name" value="Dihydrofolate reductase-like"/>
    <property type="match status" value="1"/>
</dbReference>
<feature type="domain" description="Bacterial bifunctional deaminase-reductase C-terminal" evidence="1">
    <location>
        <begin position="4"/>
        <end position="169"/>
    </location>
</feature>
<evidence type="ECO:0000259" key="1">
    <source>
        <dbReference type="Pfam" id="PF01872"/>
    </source>
</evidence>
<dbReference type="InterPro" id="IPR002734">
    <property type="entry name" value="RibDG_C"/>
</dbReference>
<dbReference type="GO" id="GO:0008703">
    <property type="term" value="F:5-amino-6-(5-phosphoribosylamino)uracil reductase activity"/>
    <property type="evidence" value="ECO:0007669"/>
    <property type="project" value="InterPro"/>
</dbReference>
<dbReference type="AlphaFoldDB" id="A0A2S7SZR7"/>
<dbReference type="InterPro" id="IPR050765">
    <property type="entry name" value="Riboflavin_Biosynth_HTPR"/>
</dbReference>
<dbReference type="InterPro" id="IPR024072">
    <property type="entry name" value="DHFR-like_dom_sf"/>
</dbReference>
<dbReference type="PANTHER" id="PTHR38011">
    <property type="entry name" value="DIHYDROFOLATE REDUCTASE FAMILY PROTEIN (AFU_ORTHOLOGUE AFUA_8G06820)"/>
    <property type="match status" value="1"/>
</dbReference>
<dbReference type="Gene3D" id="3.40.430.10">
    <property type="entry name" value="Dihydrofolate Reductase, subunit A"/>
    <property type="match status" value="1"/>
</dbReference>
<keyword evidence="3" id="KW-1185">Reference proteome</keyword>
<gene>
    <name evidence="2" type="ORF">CJD36_000050</name>
</gene>
<dbReference type="Proteomes" id="UP000239872">
    <property type="component" value="Unassembled WGS sequence"/>
</dbReference>
<protein>
    <submittedName>
        <fullName evidence="2">Dihydrofolate reductase</fullName>
    </submittedName>
</protein>